<dbReference type="AlphaFoldDB" id="U3P2S6"/>
<keyword evidence="8" id="KW-1185">Reference proteome</keyword>
<dbReference type="PROSITE" id="PS50994">
    <property type="entry name" value="INTEGRASE"/>
    <property type="match status" value="1"/>
</dbReference>
<dbReference type="GO" id="GO:0005829">
    <property type="term" value="C:cytosol"/>
    <property type="evidence" value="ECO:0007669"/>
    <property type="project" value="TreeGrafter"/>
</dbReference>
<dbReference type="PANTHER" id="PTHR10948">
    <property type="entry name" value="TRANSPOSASE"/>
    <property type="match status" value="1"/>
</dbReference>
<dbReference type="InterPro" id="IPR036397">
    <property type="entry name" value="RNaseH_sf"/>
</dbReference>
<evidence type="ECO:0000313" key="7">
    <source>
        <dbReference type="EMBL" id="AGW40630.1"/>
    </source>
</evidence>
<accession>U3P2S6</accession>
<dbReference type="Pfam" id="PF13936">
    <property type="entry name" value="HTH_38"/>
    <property type="match status" value="1"/>
</dbReference>
<gene>
    <name evidence="7" type="ORF">O159_04250</name>
</gene>
<sequence>MTTFLDGTETISPAAIFQLERKLDPRFLSLEEREQIRDLLRDGLSLRSIAAQLRRSPSTISREISRNRSSTGIYHPFAAHRYSAKRRPRPKPRRLVTELRLRAFVESKLALRWSPEQITRALIRQFPDDVGMRVATETIYQTLYLQGRGQLRRDLATALRTGRARRRPNRGTNARRSRFVDPMLMISERPAEVADRAVPGHWEGDLIIGADHASAIGTLVERTTRFVMLVHLPTDHAAETVRDGLIRTMSGLPAELKKSLTWDQGAEMAAHKTFTIATDMDVYFCDPASPWQRGSNENTNGLLRQYFPKGTGSRGASGRDASRQIARLRDLRGLVGAHTCLAGVGLKLKRPPVSRLRVESRCARAVAGCSIVSSATVSARSRSTAYTNAKSCALDSVITRGYHSSAGSISTSHPCSRARSISRIGASWFSIMLWIDLRVPELSIRPIRVFTASALTSNVSSWASWFRKLLKPRIAAAMSGLTAPTASAMASLCSKRARFQSMA</sequence>
<dbReference type="GO" id="GO:0015074">
    <property type="term" value="P:DNA integration"/>
    <property type="evidence" value="ECO:0007669"/>
    <property type="project" value="InterPro"/>
</dbReference>
<dbReference type="PROSITE" id="PS01043">
    <property type="entry name" value="TRANSPOSASE_IS30"/>
    <property type="match status" value="1"/>
</dbReference>
<keyword evidence="3" id="KW-0815">Transposition</keyword>
<dbReference type="Gene3D" id="1.10.10.60">
    <property type="entry name" value="Homeodomain-like"/>
    <property type="match status" value="1"/>
</dbReference>
<proteinExistence type="inferred from homology"/>
<name>U3P2S6_LEIXC</name>
<dbReference type="InterPro" id="IPR051917">
    <property type="entry name" value="Transposase-Integrase"/>
</dbReference>
<evidence type="ECO:0000256" key="1">
    <source>
        <dbReference type="ARBA" id="ARBA00002190"/>
    </source>
</evidence>
<dbReference type="InterPro" id="IPR012337">
    <property type="entry name" value="RNaseH-like_sf"/>
</dbReference>
<dbReference type="HOGENOM" id="CLU_541634_0_0_11"/>
<evidence type="ECO:0000256" key="4">
    <source>
        <dbReference type="ARBA" id="ARBA00023125"/>
    </source>
</evidence>
<dbReference type="SUPFAM" id="SSF53098">
    <property type="entry name" value="Ribonuclease H-like"/>
    <property type="match status" value="1"/>
</dbReference>
<evidence type="ECO:0000313" key="8">
    <source>
        <dbReference type="Proteomes" id="UP000016743"/>
    </source>
</evidence>
<dbReference type="GO" id="GO:0003677">
    <property type="term" value="F:DNA binding"/>
    <property type="evidence" value="ECO:0007669"/>
    <property type="project" value="UniProtKB-KW"/>
</dbReference>
<dbReference type="InterPro" id="IPR001584">
    <property type="entry name" value="Integrase_cat-core"/>
</dbReference>
<evidence type="ECO:0000256" key="5">
    <source>
        <dbReference type="ARBA" id="ARBA00023172"/>
    </source>
</evidence>
<evidence type="ECO:0000259" key="6">
    <source>
        <dbReference type="PROSITE" id="PS50994"/>
    </source>
</evidence>
<dbReference type="SUPFAM" id="SSF46689">
    <property type="entry name" value="Homeodomain-like"/>
    <property type="match status" value="1"/>
</dbReference>
<dbReference type="Gene3D" id="3.30.420.10">
    <property type="entry name" value="Ribonuclease H-like superfamily/Ribonuclease H"/>
    <property type="match status" value="1"/>
</dbReference>
<dbReference type="InterPro" id="IPR053392">
    <property type="entry name" value="Transposase_IS30-like"/>
</dbReference>
<reference evidence="7 8" key="1">
    <citation type="journal article" date="2013" name="Genome Announc.">
        <title>Complete Genome Sequence of Leifsonia xyli subsp. cynodontis Strain DSM46306, a Gram-Positive Bacterial Pathogen of Grasses.</title>
        <authorList>
            <person name="Monteiro-Vitorello C.B."/>
            <person name="Zerillo M.M."/>
            <person name="Van Sluys M.A."/>
            <person name="Camargo L.E."/>
            <person name="Kitajima J.P."/>
        </authorList>
    </citation>
    <scope>NUCLEOTIDE SEQUENCE [LARGE SCALE GENOMIC DNA]</scope>
    <source>
        <strain evidence="7 8">DSM 46306</strain>
    </source>
</reference>
<dbReference type="GO" id="GO:0006313">
    <property type="term" value="P:DNA transposition"/>
    <property type="evidence" value="ECO:0007669"/>
    <property type="project" value="InterPro"/>
</dbReference>
<dbReference type="Pfam" id="PF00665">
    <property type="entry name" value="rve"/>
    <property type="match status" value="1"/>
</dbReference>
<dbReference type="Proteomes" id="UP000016743">
    <property type="component" value="Chromosome"/>
</dbReference>
<feature type="domain" description="Integrase catalytic" evidence="6">
    <location>
        <begin position="186"/>
        <end position="309"/>
    </location>
</feature>
<dbReference type="InterPro" id="IPR001598">
    <property type="entry name" value="Transposase_IS30_CS"/>
</dbReference>
<keyword evidence="5" id="KW-0233">DNA recombination</keyword>
<dbReference type="InterPro" id="IPR025246">
    <property type="entry name" value="IS30-like_HTH"/>
</dbReference>
<protein>
    <recommendedName>
        <fullName evidence="6">Integrase catalytic domain-containing protein</fullName>
    </recommendedName>
</protein>
<evidence type="ECO:0000256" key="3">
    <source>
        <dbReference type="ARBA" id="ARBA00022578"/>
    </source>
</evidence>
<dbReference type="KEGG" id="lxy:O159_04250"/>
<organism evidence="7 8">
    <name type="scientific">Leifsonia xyli subsp. cynodontis DSM 46306</name>
    <dbReference type="NCBI Taxonomy" id="1389489"/>
    <lineage>
        <taxon>Bacteria</taxon>
        <taxon>Bacillati</taxon>
        <taxon>Actinomycetota</taxon>
        <taxon>Actinomycetes</taxon>
        <taxon>Micrococcales</taxon>
        <taxon>Microbacteriaceae</taxon>
        <taxon>Leifsonia</taxon>
    </lineage>
</organism>
<evidence type="ECO:0000256" key="2">
    <source>
        <dbReference type="ARBA" id="ARBA00006363"/>
    </source>
</evidence>
<dbReference type="NCBIfam" id="NF033563">
    <property type="entry name" value="transpos_IS30"/>
    <property type="match status" value="1"/>
</dbReference>
<dbReference type="InterPro" id="IPR009057">
    <property type="entry name" value="Homeodomain-like_sf"/>
</dbReference>
<comment type="similarity">
    <text evidence="2">Belongs to the transposase IS30 family.</text>
</comment>
<dbReference type="eggNOG" id="COG2826">
    <property type="taxonomic scope" value="Bacteria"/>
</dbReference>
<keyword evidence="4" id="KW-0238">DNA-binding</keyword>
<dbReference type="PATRIC" id="fig|1389489.3.peg.405"/>
<dbReference type="EMBL" id="CP006734">
    <property type="protein sequence ID" value="AGW40630.1"/>
    <property type="molecule type" value="Genomic_DNA"/>
</dbReference>
<dbReference type="GO" id="GO:0004803">
    <property type="term" value="F:transposase activity"/>
    <property type="evidence" value="ECO:0007669"/>
    <property type="project" value="InterPro"/>
</dbReference>
<comment type="function">
    <text evidence="1">Required for the transposition of the insertion element.</text>
</comment>
<dbReference type="PANTHER" id="PTHR10948:SF23">
    <property type="entry name" value="TRANSPOSASE INSI FOR INSERTION SEQUENCE ELEMENT IS30A-RELATED"/>
    <property type="match status" value="1"/>
</dbReference>